<comment type="caution">
    <text evidence="1">The sequence shown here is derived from an EMBL/GenBank/DDBJ whole genome shotgun (WGS) entry which is preliminary data.</text>
</comment>
<evidence type="ECO:0008006" key="3">
    <source>
        <dbReference type="Google" id="ProtNLM"/>
    </source>
</evidence>
<proteinExistence type="predicted"/>
<organism evidence="1 2">
    <name type="scientific">Halopseudomonas bauzanensis</name>
    <dbReference type="NCBI Taxonomy" id="653930"/>
    <lineage>
        <taxon>Bacteria</taxon>
        <taxon>Pseudomonadati</taxon>
        <taxon>Pseudomonadota</taxon>
        <taxon>Gammaproteobacteria</taxon>
        <taxon>Pseudomonadales</taxon>
        <taxon>Pseudomonadaceae</taxon>
        <taxon>Halopseudomonas</taxon>
    </lineage>
</organism>
<protein>
    <recommendedName>
        <fullName evidence="3">Restriction endonuclease</fullName>
    </recommendedName>
</protein>
<name>A0A4V6WLI5_9GAMM</name>
<dbReference type="EMBL" id="SWAV01000009">
    <property type="protein sequence ID" value="TKA89347.1"/>
    <property type="molecule type" value="Genomic_DNA"/>
</dbReference>
<dbReference type="GO" id="GO:0003676">
    <property type="term" value="F:nucleic acid binding"/>
    <property type="evidence" value="ECO:0007669"/>
    <property type="project" value="InterPro"/>
</dbReference>
<evidence type="ECO:0000313" key="1">
    <source>
        <dbReference type="EMBL" id="TKA89347.1"/>
    </source>
</evidence>
<dbReference type="Proteomes" id="UP000305198">
    <property type="component" value="Unassembled WGS sequence"/>
</dbReference>
<sequence length="348" mass="40000">MKRIRRNPEKFEVIDLFTALGREHGYKLRVEEDASDFIERIGSALKASQDNPNLLHGKRVESLFAHVAGALGNCRLIKQEDSGEAFATEQDIQAPDYKVILKDGSQYFIEVKNCHFPNIKSPYPFRKDYLKKLEKYAELHGTPLLFAVYFSQHNKWFLLRKESLIEQNNRYVIDFINAMAKNEMSLLGDRTIGTEPDLSIELLADRSKEAKINDSGEANFIIGDVKIYSNSREVTDHIEKSIAFYLMRFGTWNENDAEAIFDEDEFLGVRFTYSPDFPPEEQRFSMIGELSSMVSASYGEKTVYERSVIALDTNMEPSVFAVEIPDKYKGNDLPLWQLIMQPNPEFKG</sequence>
<reference evidence="1 2" key="1">
    <citation type="submission" date="2019-04" db="EMBL/GenBank/DDBJ databases">
        <title>Crypto-aerobic microbial life in anoxic (sulfidic) marine sediments.</title>
        <authorList>
            <person name="Bhattacharya S."/>
            <person name="Roy C."/>
            <person name="Mondal N."/>
            <person name="Sarkar J."/>
            <person name="Mandal S."/>
            <person name="Rameez M.J."/>
            <person name="Ghosh W."/>
        </authorList>
    </citation>
    <scope>NUCLEOTIDE SEQUENCE [LARGE SCALE GENOMIC DNA]</scope>
    <source>
        <strain evidence="1 2">SBBB</strain>
    </source>
</reference>
<dbReference type="RefSeq" id="WP_136870130.1">
    <property type="nucleotide sequence ID" value="NZ_SWAV01000009.1"/>
</dbReference>
<evidence type="ECO:0000313" key="2">
    <source>
        <dbReference type="Proteomes" id="UP000305198"/>
    </source>
</evidence>
<accession>A0A4V6WLI5</accession>
<gene>
    <name evidence="1" type="ORF">FA869_16595</name>
</gene>
<dbReference type="AlphaFoldDB" id="A0A4V6WLI5"/>
<dbReference type="Gene3D" id="3.40.1350.10">
    <property type="match status" value="1"/>
</dbReference>
<dbReference type="InterPro" id="IPR011856">
    <property type="entry name" value="tRNA_endonuc-like_dom_sf"/>
</dbReference>